<accession>A0A9W7KV63</accession>
<name>A0A9W7KV63_9STRA</name>
<evidence type="ECO:0000313" key="2">
    <source>
        <dbReference type="Proteomes" id="UP001165122"/>
    </source>
</evidence>
<comment type="caution">
    <text evidence="1">The sequence shown here is derived from an EMBL/GenBank/DDBJ whole genome shotgun (WGS) entry which is preliminary data.</text>
</comment>
<reference evidence="2" key="1">
    <citation type="journal article" date="2023" name="Commun. Biol.">
        <title>Genome analysis of Parmales, the sister group of diatoms, reveals the evolutionary specialization of diatoms from phago-mixotrophs to photoautotrophs.</title>
        <authorList>
            <person name="Ban H."/>
            <person name="Sato S."/>
            <person name="Yoshikawa S."/>
            <person name="Yamada K."/>
            <person name="Nakamura Y."/>
            <person name="Ichinomiya M."/>
            <person name="Sato N."/>
            <person name="Blanc-Mathieu R."/>
            <person name="Endo H."/>
            <person name="Kuwata A."/>
            <person name="Ogata H."/>
        </authorList>
    </citation>
    <scope>NUCLEOTIDE SEQUENCE [LARGE SCALE GENOMIC DNA]</scope>
    <source>
        <strain evidence="2">NIES 3700</strain>
    </source>
</reference>
<dbReference type="EMBL" id="BRXW01000177">
    <property type="protein sequence ID" value="GMI12470.1"/>
    <property type="molecule type" value="Genomic_DNA"/>
</dbReference>
<protein>
    <submittedName>
        <fullName evidence="1">Uncharacterized protein</fullName>
    </submittedName>
</protein>
<dbReference type="AlphaFoldDB" id="A0A9W7KV63"/>
<proteinExistence type="predicted"/>
<sequence>MDVGIDYQSIEATLLILPPESRSNIDPAEYLSLIQCPYPIDATEKVKFFLSSLVQGVELERLQNSHCGTDKIKHHYLKQLRKIQDGSNEIIEILQNETVGGERKNKMIDYKKGKVGR</sequence>
<keyword evidence="2" id="KW-1185">Reference proteome</keyword>
<gene>
    <name evidence="1" type="ORF">TrLO_g2947</name>
</gene>
<organism evidence="1 2">
    <name type="scientific">Triparma laevis f. longispina</name>
    <dbReference type="NCBI Taxonomy" id="1714387"/>
    <lineage>
        <taxon>Eukaryota</taxon>
        <taxon>Sar</taxon>
        <taxon>Stramenopiles</taxon>
        <taxon>Ochrophyta</taxon>
        <taxon>Bolidophyceae</taxon>
        <taxon>Parmales</taxon>
        <taxon>Triparmaceae</taxon>
        <taxon>Triparma</taxon>
    </lineage>
</organism>
<dbReference type="Proteomes" id="UP001165122">
    <property type="component" value="Unassembled WGS sequence"/>
</dbReference>
<evidence type="ECO:0000313" key="1">
    <source>
        <dbReference type="EMBL" id="GMI12470.1"/>
    </source>
</evidence>